<evidence type="ECO:0000256" key="3">
    <source>
        <dbReference type="ARBA" id="ARBA00023015"/>
    </source>
</evidence>
<dbReference type="SMART" id="SM00345">
    <property type="entry name" value="HTH_GNTR"/>
    <property type="match status" value="1"/>
</dbReference>
<name>A0A0P1H983_9RHOB</name>
<dbReference type="InterPro" id="IPR015424">
    <property type="entry name" value="PyrdxlP-dep_Trfase"/>
</dbReference>
<organism evidence="7 8">
    <name type="scientific">Leisingera aquaemixtae</name>
    <dbReference type="NCBI Taxonomy" id="1396826"/>
    <lineage>
        <taxon>Bacteria</taxon>
        <taxon>Pseudomonadati</taxon>
        <taxon>Pseudomonadota</taxon>
        <taxon>Alphaproteobacteria</taxon>
        <taxon>Rhodobacterales</taxon>
        <taxon>Roseobacteraceae</taxon>
        <taxon>Leisingera</taxon>
    </lineage>
</organism>
<dbReference type="Pfam" id="PF00155">
    <property type="entry name" value="Aminotran_1_2"/>
    <property type="match status" value="1"/>
</dbReference>
<dbReference type="STRING" id="1396826.PHA8399_01909"/>
<evidence type="ECO:0000256" key="2">
    <source>
        <dbReference type="ARBA" id="ARBA00022898"/>
    </source>
</evidence>
<dbReference type="PANTHER" id="PTHR46577">
    <property type="entry name" value="HTH-TYPE TRANSCRIPTIONAL REGULATORY PROTEIN GABR"/>
    <property type="match status" value="1"/>
</dbReference>
<evidence type="ECO:0000259" key="6">
    <source>
        <dbReference type="PROSITE" id="PS50949"/>
    </source>
</evidence>
<accession>A0A0P1H983</accession>
<evidence type="ECO:0000256" key="4">
    <source>
        <dbReference type="ARBA" id="ARBA00023125"/>
    </source>
</evidence>
<dbReference type="EMBL" id="CYSR01000021">
    <property type="protein sequence ID" value="CUH99783.1"/>
    <property type="molecule type" value="Genomic_DNA"/>
</dbReference>
<dbReference type="Gene3D" id="3.40.640.10">
    <property type="entry name" value="Type I PLP-dependent aspartate aminotransferase-like (Major domain)"/>
    <property type="match status" value="1"/>
</dbReference>
<dbReference type="PROSITE" id="PS50949">
    <property type="entry name" value="HTH_GNTR"/>
    <property type="match status" value="1"/>
</dbReference>
<dbReference type="AlphaFoldDB" id="A0A0P1H983"/>
<dbReference type="InterPro" id="IPR000524">
    <property type="entry name" value="Tscrpt_reg_HTH_GntR"/>
</dbReference>
<protein>
    <submittedName>
        <fullName evidence="7">Putative HTH-type transcriptional regulator YdcR</fullName>
    </submittedName>
</protein>
<sequence>MKQWTPARLDSGKPRYLEIAEAIGADIEAGVLEPGDRLPPQRRVAQDTGLDFSTVSRGYAEAVRRGYIESFVGRGTFVRAAEALAGRPDPRRALEEDPMMNMPPEPDDPALLARMQEGLQHVSASLLPLLRYQSVTGSPQDRAIAAAWMQANGLPCAPERLVITPGAHASIYAILTVLCEPGSTVLCEDVTYPGLRSIAARLGLRLVGLAGDKDGIRPEALAKAIQDHWPAALYLNPTLQNPTTRTMPAKRRQEVAAVLQAHDLPLIEDDAYCFVDNGAPQPVSSLIPSLGWHIAGISKCFGAGLRLAYTTVPERAAPGQFSQALRAMHVMVSPLNLALLGRWIEDGTAAAIQKSLRKAAAERQALAGEVLKDCFTQSDPLAFNLWLTLPRGTSRAELMGRMAGRQIGIMPSDAFTVSGVPEEAVRVCLGGPIGLEQLRADLMALNDAVTRKDWLG</sequence>
<dbReference type="Proteomes" id="UP000051326">
    <property type="component" value="Unassembled WGS sequence"/>
</dbReference>
<proteinExistence type="inferred from homology"/>
<evidence type="ECO:0000256" key="1">
    <source>
        <dbReference type="ARBA" id="ARBA00005384"/>
    </source>
</evidence>
<dbReference type="Gene3D" id="1.10.10.10">
    <property type="entry name" value="Winged helix-like DNA-binding domain superfamily/Winged helix DNA-binding domain"/>
    <property type="match status" value="1"/>
</dbReference>
<dbReference type="InterPro" id="IPR036388">
    <property type="entry name" value="WH-like_DNA-bd_sf"/>
</dbReference>
<dbReference type="SUPFAM" id="SSF46785">
    <property type="entry name" value="Winged helix' DNA-binding domain"/>
    <property type="match status" value="1"/>
</dbReference>
<dbReference type="InterPro" id="IPR051446">
    <property type="entry name" value="HTH_trans_reg/aminotransferase"/>
</dbReference>
<evidence type="ECO:0000256" key="5">
    <source>
        <dbReference type="ARBA" id="ARBA00023163"/>
    </source>
</evidence>
<dbReference type="RefSeq" id="WP_058285908.1">
    <property type="nucleotide sequence ID" value="NZ_CYSR01000021.1"/>
</dbReference>
<comment type="similarity">
    <text evidence="1">In the C-terminal section; belongs to the class-I pyridoxal-phosphate-dependent aminotransferase family.</text>
</comment>
<gene>
    <name evidence="7" type="primary">ydcR</name>
    <name evidence="7" type="ORF">PHA8399_01909</name>
</gene>
<dbReference type="GO" id="GO:0030170">
    <property type="term" value="F:pyridoxal phosphate binding"/>
    <property type="evidence" value="ECO:0007669"/>
    <property type="project" value="InterPro"/>
</dbReference>
<dbReference type="Pfam" id="PF00392">
    <property type="entry name" value="GntR"/>
    <property type="match status" value="1"/>
</dbReference>
<evidence type="ECO:0000313" key="7">
    <source>
        <dbReference type="EMBL" id="CUH99783.1"/>
    </source>
</evidence>
<keyword evidence="2" id="KW-0663">Pyridoxal phosphate</keyword>
<keyword evidence="4" id="KW-0238">DNA-binding</keyword>
<dbReference type="CDD" id="cd00609">
    <property type="entry name" value="AAT_like"/>
    <property type="match status" value="1"/>
</dbReference>
<dbReference type="InterPro" id="IPR015421">
    <property type="entry name" value="PyrdxlP-dep_Trfase_major"/>
</dbReference>
<reference evidence="7 8" key="1">
    <citation type="submission" date="2015-09" db="EMBL/GenBank/DDBJ databases">
        <authorList>
            <consortium name="Swine Surveillance"/>
        </authorList>
    </citation>
    <scope>NUCLEOTIDE SEQUENCE [LARGE SCALE GENOMIC DNA]</scope>
    <source>
        <strain evidence="7 8">CECT 8399</strain>
    </source>
</reference>
<dbReference type="SUPFAM" id="SSF53383">
    <property type="entry name" value="PLP-dependent transferases"/>
    <property type="match status" value="1"/>
</dbReference>
<dbReference type="GO" id="GO:0003677">
    <property type="term" value="F:DNA binding"/>
    <property type="evidence" value="ECO:0007669"/>
    <property type="project" value="UniProtKB-KW"/>
</dbReference>
<dbReference type="CDD" id="cd07377">
    <property type="entry name" value="WHTH_GntR"/>
    <property type="match status" value="1"/>
</dbReference>
<keyword evidence="3" id="KW-0805">Transcription regulation</keyword>
<dbReference type="InterPro" id="IPR004839">
    <property type="entry name" value="Aminotransferase_I/II_large"/>
</dbReference>
<dbReference type="InterPro" id="IPR036390">
    <property type="entry name" value="WH_DNA-bd_sf"/>
</dbReference>
<evidence type="ECO:0000313" key="8">
    <source>
        <dbReference type="Proteomes" id="UP000051326"/>
    </source>
</evidence>
<keyword evidence="5" id="KW-0804">Transcription</keyword>
<dbReference type="PANTHER" id="PTHR46577:SF1">
    <property type="entry name" value="HTH-TYPE TRANSCRIPTIONAL REGULATORY PROTEIN GABR"/>
    <property type="match status" value="1"/>
</dbReference>
<dbReference type="GO" id="GO:0003700">
    <property type="term" value="F:DNA-binding transcription factor activity"/>
    <property type="evidence" value="ECO:0007669"/>
    <property type="project" value="InterPro"/>
</dbReference>
<feature type="domain" description="HTH gntR-type" evidence="6">
    <location>
        <begin position="13"/>
        <end position="81"/>
    </location>
</feature>